<dbReference type="eggNOG" id="COG0438">
    <property type="taxonomic scope" value="Bacteria"/>
</dbReference>
<evidence type="ECO:0000259" key="1">
    <source>
        <dbReference type="Pfam" id="PF00534"/>
    </source>
</evidence>
<feature type="domain" description="Glycosyl transferase family 1" evidence="1">
    <location>
        <begin position="178"/>
        <end position="318"/>
    </location>
</feature>
<sequence length="384" mass="42898">MYVVKSFESMKIAQISPLCESVPPKAYGGTERVVSYLTEELVRQGHEVTLFASKDSQTKAQLVSTVEQSLRLKEGVLDTVAHHIVQMQEVIERMHEFDILHFHTDYIHFPVTSNTSIPHVTTLHGRLDIPDLQYIYNKFKNQPVISISDAQRKPLPHAEWAGTVYHGLPLNLYTKGDGDGDYVVFLGRISPEKAPDKAIEIAQRAGIPIKIAAKIDKADYEYYSQKIKPLFKLPHVEYLGEIGENEKEQLLQKAKALLFPINWPEPFGMVLAEAMACGTPTIAFPNGSVPELVEEGKTGLIVHDTASAASALKNIDALDRDLIRNTFEKRFSVQVMADNYLYIYDNIINKKGKSIELPVNGQLSIGAKRTIASEGYLHINGTRG</sequence>
<feature type="domain" description="Glycosyltransferase subfamily 4-like N-terminal" evidence="2">
    <location>
        <begin position="27"/>
        <end position="140"/>
    </location>
</feature>
<evidence type="ECO:0000313" key="3">
    <source>
        <dbReference type="EMBL" id="ELR68172.1"/>
    </source>
</evidence>
<dbReference type="PANTHER" id="PTHR12526:SF595">
    <property type="entry name" value="BLL5217 PROTEIN"/>
    <property type="match status" value="1"/>
</dbReference>
<dbReference type="GO" id="GO:0016757">
    <property type="term" value="F:glycosyltransferase activity"/>
    <property type="evidence" value="ECO:0007669"/>
    <property type="project" value="InterPro"/>
</dbReference>
<dbReference type="CDD" id="cd03802">
    <property type="entry name" value="GT4_AviGT4-like"/>
    <property type="match status" value="1"/>
</dbReference>
<accession>L8JL91</accession>
<dbReference type="STRING" id="1237149.C900_00700"/>
<dbReference type="Gene3D" id="3.40.50.2000">
    <property type="entry name" value="Glycogen Phosphorylase B"/>
    <property type="match status" value="2"/>
</dbReference>
<organism evidence="3 4">
    <name type="scientific">Fulvivirga imtechensis AK7</name>
    <dbReference type="NCBI Taxonomy" id="1237149"/>
    <lineage>
        <taxon>Bacteria</taxon>
        <taxon>Pseudomonadati</taxon>
        <taxon>Bacteroidota</taxon>
        <taxon>Cytophagia</taxon>
        <taxon>Cytophagales</taxon>
        <taxon>Fulvivirgaceae</taxon>
        <taxon>Fulvivirga</taxon>
    </lineage>
</organism>
<dbReference type="EMBL" id="AMZN01000138">
    <property type="protein sequence ID" value="ELR68172.1"/>
    <property type="molecule type" value="Genomic_DNA"/>
</dbReference>
<reference evidence="3 4" key="1">
    <citation type="submission" date="2012-12" db="EMBL/GenBank/DDBJ databases">
        <title>Genome assembly of Fulvivirga imtechensis AK7.</title>
        <authorList>
            <person name="Nupur N."/>
            <person name="Khatri I."/>
            <person name="Kumar R."/>
            <person name="Subramanian S."/>
            <person name="Pinnaka A."/>
        </authorList>
    </citation>
    <scope>NUCLEOTIDE SEQUENCE [LARGE SCALE GENOMIC DNA]</scope>
    <source>
        <strain evidence="3 4">AK7</strain>
    </source>
</reference>
<dbReference type="AlphaFoldDB" id="L8JL91"/>
<comment type="caution">
    <text evidence="3">The sequence shown here is derived from an EMBL/GenBank/DDBJ whole genome shotgun (WGS) entry which is preliminary data.</text>
</comment>
<gene>
    <name evidence="3" type="ORF">C900_00700</name>
</gene>
<dbReference type="Proteomes" id="UP000011135">
    <property type="component" value="Unassembled WGS sequence"/>
</dbReference>
<dbReference type="PANTHER" id="PTHR12526">
    <property type="entry name" value="GLYCOSYLTRANSFERASE"/>
    <property type="match status" value="1"/>
</dbReference>
<proteinExistence type="predicted"/>
<name>L8JL91_9BACT</name>
<dbReference type="PATRIC" id="fig|1237149.3.peg.5770"/>
<dbReference type="Pfam" id="PF13439">
    <property type="entry name" value="Glyco_transf_4"/>
    <property type="match status" value="1"/>
</dbReference>
<protein>
    <submittedName>
        <fullName evidence="3">Glycosyl transferase, group 1</fullName>
    </submittedName>
</protein>
<evidence type="ECO:0000313" key="4">
    <source>
        <dbReference type="Proteomes" id="UP000011135"/>
    </source>
</evidence>
<dbReference type="InterPro" id="IPR028098">
    <property type="entry name" value="Glyco_trans_4-like_N"/>
</dbReference>
<evidence type="ECO:0000259" key="2">
    <source>
        <dbReference type="Pfam" id="PF13439"/>
    </source>
</evidence>
<dbReference type="InterPro" id="IPR001296">
    <property type="entry name" value="Glyco_trans_1"/>
</dbReference>
<dbReference type="Pfam" id="PF00534">
    <property type="entry name" value="Glycos_transf_1"/>
    <property type="match status" value="1"/>
</dbReference>
<keyword evidence="3" id="KW-0808">Transferase</keyword>
<dbReference type="SUPFAM" id="SSF53756">
    <property type="entry name" value="UDP-Glycosyltransferase/glycogen phosphorylase"/>
    <property type="match status" value="1"/>
</dbReference>
<keyword evidence="4" id="KW-1185">Reference proteome</keyword>